<protein>
    <submittedName>
        <fullName evidence="3">Uncharacterized protein</fullName>
    </submittedName>
</protein>
<name>A0A9P0A921_BEMTA</name>
<proteinExistence type="predicted"/>
<feature type="compositionally biased region" description="Polar residues" evidence="2">
    <location>
        <begin position="240"/>
        <end position="254"/>
    </location>
</feature>
<evidence type="ECO:0000256" key="1">
    <source>
        <dbReference type="SAM" id="Coils"/>
    </source>
</evidence>
<sequence>MPVYGSAKGTEAIQLGRDLPPEKRLDLYEFELENDENEVPAKKFKKRKPREKRKEIKFFENIGKKVPPPSKPKKIAKKSPEEVSKRVLPDRRALRTIIPAESTHFISSSSKNSTRCPNLSSKWELSHSVLSTAASDKSLSSNTISGLSTSSSVKMNARNHFSNNSLFSLKDVAPPFTQGSSTPLSESENIDHQISFNNLSESVISNKSSIRTSPFANNFKVPTSVTVRSLRPRQKKNMAPHSSSPKASNIQCSFRNGGEHPLSSSPNIIESPNRTLLFGATSPIAKPNSASLAMLSSGSGVYSLDDAVGSVESLDSLDKSYGDETCLIAGKENNSYFSVGEEDICHYFGFEETEEEGEKVNLSLKSKKNCTNDPRTRNSENVQGKIKCHKMEFQNDTCETAEKPSIGQVLLLLKSSVATDPAPLECESELFGLPTYIWSPLKSQQCEETEDAVEKPAANKKCGRKPKFIIDKATSTALAGEKDKGDLGKTSRKEITFRAEENPTKGLHMNHSAMESCSKLTATDDEKLGNLDETFDSENKLSNIVYKIPKRGKEANKLLKEKKEAEGSKKEMDEFEALAASLNSQFQEIDHFQLAVE</sequence>
<dbReference type="EMBL" id="OU963863">
    <property type="protein sequence ID" value="CAH0385851.1"/>
    <property type="molecule type" value="Genomic_DNA"/>
</dbReference>
<feature type="coiled-coil region" evidence="1">
    <location>
        <begin position="558"/>
        <end position="585"/>
    </location>
</feature>
<organism evidence="3 4">
    <name type="scientific">Bemisia tabaci</name>
    <name type="common">Sweetpotato whitefly</name>
    <name type="synonym">Aleurodes tabaci</name>
    <dbReference type="NCBI Taxonomy" id="7038"/>
    <lineage>
        <taxon>Eukaryota</taxon>
        <taxon>Metazoa</taxon>
        <taxon>Ecdysozoa</taxon>
        <taxon>Arthropoda</taxon>
        <taxon>Hexapoda</taxon>
        <taxon>Insecta</taxon>
        <taxon>Pterygota</taxon>
        <taxon>Neoptera</taxon>
        <taxon>Paraneoptera</taxon>
        <taxon>Hemiptera</taxon>
        <taxon>Sternorrhyncha</taxon>
        <taxon>Aleyrodoidea</taxon>
        <taxon>Aleyrodidae</taxon>
        <taxon>Aleyrodinae</taxon>
        <taxon>Bemisia</taxon>
    </lineage>
</organism>
<dbReference type="AlphaFoldDB" id="A0A9P0A921"/>
<evidence type="ECO:0000313" key="4">
    <source>
        <dbReference type="Proteomes" id="UP001152759"/>
    </source>
</evidence>
<feature type="compositionally biased region" description="Basic and acidic residues" evidence="2">
    <location>
        <begin position="78"/>
        <end position="87"/>
    </location>
</feature>
<gene>
    <name evidence="3" type="ORF">BEMITA_LOCUS5033</name>
</gene>
<evidence type="ECO:0000256" key="2">
    <source>
        <dbReference type="SAM" id="MobiDB-lite"/>
    </source>
</evidence>
<accession>A0A9P0A921</accession>
<evidence type="ECO:0000313" key="3">
    <source>
        <dbReference type="EMBL" id="CAH0385851.1"/>
    </source>
</evidence>
<dbReference type="Proteomes" id="UP001152759">
    <property type="component" value="Chromosome 2"/>
</dbReference>
<keyword evidence="1" id="KW-0175">Coiled coil</keyword>
<feature type="region of interest" description="Disordered" evidence="2">
    <location>
        <begin position="61"/>
        <end position="87"/>
    </location>
</feature>
<reference evidence="3" key="1">
    <citation type="submission" date="2021-12" db="EMBL/GenBank/DDBJ databases">
        <authorList>
            <person name="King R."/>
        </authorList>
    </citation>
    <scope>NUCLEOTIDE SEQUENCE</scope>
</reference>
<feature type="region of interest" description="Disordered" evidence="2">
    <location>
        <begin position="231"/>
        <end position="256"/>
    </location>
</feature>
<keyword evidence="4" id="KW-1185">Reference proteome</keyword>